<evidence type="ECO:0000313" key="4">
    <source>
        <dbReference type="Proteomes" id="UP000694251"/>
    </source>
</evidence>
<evidence type="ECO:0000256" key="1">
    <source>
        <dbReference type="SAM" id="MobiDB-lite"/>
    </source>
</evidence>
<gene>
    <name evidence="3" type="ORF">ISN44_As13g005730</name>
</gene>
<evidence type="ECO:0000259" key="2">
    <source>
        <dbReference type="PROSITE" id="PS50811"/>
    </source>
</evidence>
<proteinExistence type="predicted"/>
<accession>A0A8T1XRF3</accession>
<comment type="caution">
    <text evidence="3">The sequence shown here is derived from an EMBL/GenBank/DDBJ whole genome shotgun (WGS) entry which is preliminary data.</text>
</comment>
<dbReference type="GO" id="GO:0003700">
    <property type="term" value="F:DNA-binding transcription factor activity"/>
    <property type="evidence" value="ECO:0007669"/>
    <property type="project" value="InterPro"/>
</dbReference>
<protein>
    <submittedName>
        <fullName evidence="3">WRKY domain</fullName>
    </submittedName>
</protein>
<dbReference type="InterPro" id="IPR044810">
    <property type="entry name" value="WRKY_plant"/>
</dbReference>
<evidence type="ECO:0000313" key="3">
    <source>
        <dbReference type="EMBL" id="KAG7536638.1"/>
    </source>
</evidence>
<dbReference type="SMART" id="SM00774">
    <property type="entry name" value="WRKY"/>
    <property type="match status" value="1"/>
</dbReference>
<dbReference type="GO" id="GO:0043565">
    <property type="term" value="F:sequence-specific DNA binding"/>
    <property type="evidence" value="ECO:0007669"/>
    <property type="project" value="InterPro"/>
</dbReference>
<keyword evidence="4" id="KW-1185">Reference proteome</keyword>
<dbReference type="PANTHER" id="PTHR31221">
    <property type="entry name" value="WRKY TRANSCRIPTION FACTOR PROTEIN 1-RELATED"/>
    <property type="match status" value="1"/>
</dbReference>
<feature type="compositionally biased region" description="Polar residues" evidence="1">
    <location>
        <begin position="216"/>
        <end position="225"/>
    </location>
</feature>
<dbReference type="EMBL" id="JAEFBJ010000013">
    <property type="protein sequence ID" value="KAG7536638.1"/>
    <property type="molecule type" value="Genomic_DNA"/>
</dbReference>
<dbReference type="InterPro" id="IPR003657">
    <property type="entry name" value="WRKY_dom"/>
</dbReference>
<dbReference type="FunFam" id="2.20.25.80:FF:000016">
    <property type="match status" value="1"/>
</dbReference>
<name>A0A8T1XRF3_ARASU</name>
<reference evidence="3 4" key="1">
    <citation type="submission" date="2020-12" db="EMBL/GenBank/DDBJ databases">
        <title>Concerted genomic and epigenomic changes stabilize Arabidopsis allopolyploids.</title>
        <authorList>
            <person name="Chen Z."/>
        </authorList>
    </citation>
    <scope>NUCLEOTIDE SEQUENCE [LARGE SCALE GENOMIC DNA]</scope>
    <source>
        <strain evidence="3">As9502</strain>
        <tissue evidence="3">Leaf</tissue>
    </source>
</reference>
<dbReference type="OrthoDB" id="652816at2759"/>
<dbReference type="PROSITE" id="PS50811">
    <property type="entry name" value="WRKY"/>
    <property type="match status" value="1"/>
</dbReference>
<organism evidence="3 4">
    <name type="scientific">Arabidopsis suecica</name>
    <name type="common">Swedish thale-cress</name>
    <name type="synonym">Cardaminopsis suecica</name>
    <dbReference type="NCBI Taxonomy" id="45249"/>
    <lineage>
        <taxon>Eukaryota</taxon>
        <taxon>Viridiplantae</taxon>
        <taxon>Streptophyta</taxon>
        <taxon>Embryophyta</taxon>
        <taxon>Tracheophyta</taxon>
        <taxon>Spermatophyta</taxon>
        <taxon>Magnoliopsida</taxon>
        <taxon>eudicotyledons</taxon>
        <taxon>Gunneridae</taxon>
        <taxon>Pentapetalae</taxon>
        <taxon>rosids</taxon>
        <taxon>malvids</taxon>
        <taxon>Brassicales</taxon>
        <taxon>Brassicaceae</taxon>
        <taxon>Camelineae</taxon>
        <taxon>Arabidopsis</taxon>
    </lineage>
</organism>
<dbReference type="Pfam" id="PF03106">
    <property type="entry name" value="WRKY"/>
    <property type="match status" value="1"/>
</dbReference>
<feature type="region of interest" description="Disordered" evidence="1">
    <location>
        <begin position="198"/>
        <end position="225"/>
    </location>
</feature>
<sequence length="312" mass="35594">MAEEGSQWTGRCGNDAAEDIFVNEPPLFFLPQEQHHRLMPNEDSITNKFVTSTLYSGPRIQDIANALALVEPLSHPVPEISKSTVPRLERSTLSKVDKYTLKVKNNSNGMCDDGYKWRKYGQKSIKNSPNPRSYYKCTNPICNAKKQVERSIDEPNTYIITYEGFHFHYTYPFFLPDKTHQWANKKMKIHKYYAQEMNKGSQTQEESKEAQLGEPANQNQPVHKAQENTPVNLEDELFFPVDQCRRQQGLLEDVVAPAMKNIPTKDSVLTASWSSLSSYTSSSLSPSSLCWSPNFDIVLSDEILELIGSRKF</sequence>
<dbReference type="PANTHER" id="PTHR31221:SF42">
    <property type="entry name" value="WRKY TRANSCRIPTION FACTOR 49-RELATED"/>
    <property type="match status" value="1"/>
</dbReference>
<feature type="domain" description="WRKY" evidence="2">
    <location>
        <begin position="106"/>
        <end position="171"/>
    </location>
</feature>
<dbReference type="Proteomes" id="UP000694251">
    <property type="component" value="Chromosome 13"/>
</dbReference>
<dbReference type="AlphaFoldDB" id="A0A8T1XRF3"/>